<dbReference type="Pfam" id="PF00927">
    <property type="entry name" value="Transglut_C"/>
    <property type="match status" value="2"/>
</dbReference>
<feature type="domain" description="Transglutaminase-like" evidence="4">
    <location>
        <begin position="274"/>
        <end position="366"/>
    </location>
</feature>
<organism evidence="5 6">
    <name type="scientific">Rhynocoris fuscipes</name>
    <dbReference type="NCBI Taxonomy" id="488301"/>
    <lineage>
        <taxon>Eukaryota</taxon>
        <taxon>Metazoa</taxon>
        <taxon>Ecdysozoa</taxon>
        <taxon>Arthropoda</taxon>
        <taxon>Hexapoda</taxon>
        <taxon>Insecta</taxon>
        <taxon>Pterygota</taxon>
        <taxon>Neoptera</taxon>
        <taxon>Paraneoptera</taxon>
        <taxon>Hemiptera</taxon>
        <taxon>Heteroptera</taxon>
        <taxon>Panheteroptera</taxon>
        <taxon>Cimicomorpha</taxon>
        <taxon>Reduviidae</taxon>
        <taxon>Harpactorinae</taxon>
        <taxon>Harpactorini</taxon>
        <taxon>Rhynocoris</taxon>
    </lineage>
</organism>
<dbReference type="PANTHER" id="PTHR11590:SF40">
    <property type="entry name" value="HEMOCYTE PROTEIN-GLUTAMINE GAMMA-GLUTAMYLTRANSFERASE-LIKE PROTEIN"/>
    <property type="match status" value="1"/>
</dbReference>
<dbReference type="InterPro" id="IPR008958">
    <property type="entry name" value="Transglutaminase_C"/>
</dbReference>
<evidence type="ECO:0000313" key="5">
    <source>
        <dbReference type="EMBL" id="KAK9506649.1"/>
    </source>
</evidence>
<dbReference type="PANTHER" id="PTHR11590">
    <property type="entry name" value="PROTEIN-GLUTAMINE GAMMA-GLUTAMYLTRANSFERASE"/>
    <property type="match status" value="1"/>
</dbReference>
<evidence type="ECO:0000256" key="1">
    <source>
        <dbReference type="ARBA" id="ARBA00005968"/>
    </source>
</evidence>
<dbReference type="SMART" id="SM00460">
    <property type="entry name" value="TGc"/>
    <property type="match status" value="1"/>
</dbReference>
<dbReference type="InterPro" id="IPR036985">
    <property type="entry name" value="Transglutaminase-like_sf"/>
</dbReference>
<dbReference type="InterPro" id="IPR050779">
    <property type="entry name" value="Transglutaminase"/>
</dbReference>
<dbReference type="SUPFAM" id="SSF54001">
    <property type="entry name" value="Cysteine proteinases"/>
    <property type="match status" value="1"/>
</dbReference>
<feature type="active site" evidence="2">
    <location>
        <position position="340"/>
    </location>
</feature>
<dbReference type="GO" id="GO:0046872">
    <property type="term" value="F:metal ion binding"/>
    <property type="evidence" value="ECO:0007669"/>
    <property type="project" value="UniProtKB-KW"/>
</dbReference>
<dbReference type="InterPro" id="IPR001102">
    <property type="entry name" value="Transglutaminase_N"/>
</dbReference>
<dbReference type="InterPro" id="IPR038765">
    <property type="entry name" value="Papain-like_cys_pep_sf"/>
</dbReference>
<evidence type="ECO:0000256" key="2">
    <source>
        <dbReference type="PIRSR" id="PIRSR000459-1"/>
    </source>
</evidence>
<keyword evidence="6" id="KW-1185">Reference proteome</keyword>
<comment type="caution">
    <text evidence="5">The sequence shown here is derived from an EMBL/GenBank/DDBJ whole genome shotgun (WGS) entry which is preliminary data.</text>
</comment>
<feature type="active site" evidence="2">
    <location>
        <position position="363"/>
    </location>
</feature>
<dbReference type="SUPFAM" id="SSF49309">
    <property type="entry name" value="Transglutaminase, two C-terminal domains"/>
    <property type="match status" value="2"/>
</dbReference>
<dbReference type="InterPro" id="IPR002931">
    <property type="entry name" value="Transglutaminase-like"/>
</dbReference>
<keyword evidence="3" id="KW-0479">Metal-binding</keyword>
<dbReference type="Gene3D" id="3.90.260.10">
    <property type="entry name" value="Transglutaminase-like"/>
    <property type="match status" value="1"/>
</dbReference>
<reference evidence="5 6" key="1">
    <citation type="submission" date="2022-12" db="EMBL/GenBank/DDBJ databases">
        <title>Chromosome-level genome assembly of true bugs.</title>
        <authorList>
            <person name="Ma L."/>
            <person name="Li H."/>
        </authorList>
    </citation>
    <scope>NUCLEOTIDE SEQUENCE [LARGE SCALE GENOMIC DNA]</scope>
    <source>
        <strain evidence="5">Lab_2022b</strain>
    </source>
</reference>
<dbReference type="InterPro" id="IPR036238">
    <property type="entry name" value="Transglutaminase_C_sf"/>
</dbReference>
<name>A0AAW1DDM2_9HEMI</name>
<proteinExistence type="inferred from homology"/>
<comment type="similarity">
    <text evidence="1">Belongs to the transglutaminase superfamily. Transglutaminase family.</text>
</comment>
<dbReference type="Proteomes" id="UP001461498">
    <property type="component" value="Unassembled WGS sequence"/>
</dbReference>
<sequence length="697" mass="78634">MALEVSTINFYALENSKTHRTLKYEAVHLNPPTPIFRRGQEFEFDIIFSNRAFNEKVDKLRVLFHFEDEEKKPPTPRGGAWLTKEADIAEDPNMWSLRMISNQGKTLKLKMKTPVICGVGAWKMSIKTDLRTNLGGSTYDCPELIYILFNPWNKDDDVYMPETDLIEEYVMNDVGKVYVGGKGMAVGRQWLFGQFEAHVLPICSKIMKENYFLRGSDGKESSYSKRCDPIFMSRASSGVHGILRGNWSGRYEGGTNPSLWTGSAPILKEYSVTGKPVNYGQCWVFASLGCTVCRALGIPARVVTNVVSATDVDESLTVDKYFSKTGEVLENSWDSHWNFHAWIDAWMARKDLPPGYGGWQAVDPTLGTGPSSLEAIKRGEPGFEFDVAEKISEVNADLVDWKEDAEALLGFRKIRTNTTYTGYLMLTKKPFIFDPNGERDLDDVMDQYKNPEGSKEERLALIRAAMNCGSRARQVFEIEDAKQIEEIKFSLVDIDNIFIGKDFSAIMKMENTVSKSRKVQVAMSVESVFYNGTKGNTIKKLCQTVSLAPKENKELKINISADEYLDKLVEFSLMKCYWMATVEETKQTWVAEDDFNVTKPSLNIQLDEIMSVGKQGKVIFKFKNPLKKKLTECQLAFDSPGMIKYQKTTFRDVLPEESVTIEATVTPSAAGNLTLVAIFYSKELQDLRGSALVDIST</sequence>
<feature type="active site" evidence="2">
    <location>
        <position position="282"/>
    </location>
</feature>
<gene>
    <name evidence="5" type="ORF">O3M35_008544</name>
</gene>
<protein>
    <recommendedName>
        <fullName evidence="4">Transglutaminase-like domain-containing protein</fullName>
    </recommendedName>
</protein>
<feature type="binding site" evidence="3">
    <location>
        <position position="457"/>
    </location>
    <ligand>
        <name>Ca(2+)</name>
        <dbReference type="ChEBI" id="CHEBI:29108"/>
    </ligand>
</feature>
<dbReference type="FunFam" id="2.60.40.10:FF:000171">
    <property type="entry name" value="protein-glutamine gamma-glutamyltransferase 6"/>
    <property type="match status" value="1"/>
</dbReference>
<dbReference type="Pfam" id="PF00868">
    <property type="entry name" value="Transglut_N"/>
    <property type="match status" value="1"/>
</dbReference>
<dbReference type="Gene3D" id="2.60.40.10">
    <property type="entry name" value="Immunoglobulins"/>
    <property type="match status" value="3"/>
</dbReference>
<feature type="binding site" evidence="3">
    <location>
        <position position="397"/>
    </location>
    <ligand>
        <name>Ca(2+)</name>
        <dbReference type="ChEBI" id="CHEBI:29108"/>
    </ligand>
</feature>
<accession>A0AAW1DDM2</accession>
<dbReference type="AlphaFoldDB" id="A0AAW1DDM2"/>
<dbReference type="GO" id="GO:0003810">
    <property type="term" value="F:protein-glutamine gamma-glutamyltransferase activity"/>
    <property type="evidence" value="ECO:0007669"/>
    <property type="project" value="InterPro"/>
</dbReference>
<evidence type="ECO:0000256" key="3">
    <source>
        <dbReference type="PIRSR" id="PIRSR000459-2"/>
    </source>
</evidence>
<evidence type="ECO:0000259" key="4">
    <source>
        <dbReference type="SMART" id="SM00460"/>
    </source>
</evidence>
<evidence type="ECO:0000313" key="6">
    <source>
        <dbReference type="Proteomes" id="UP001461498"/>
    </source>
</evidence>
<comment type="cofactor">
    <cofactor evidence="3">
        <name>Ca(2+)</name>
        <dbReference type="ChEBI" id="CHEBI:29108"/>
    </cofactor>
    <text evidence="3">Binds 1 Ca(2+) ion per subunit.</text>
</comment>
<feature type="binding site" evidence="3">
    <location>
        <position position="395"/>
    </location>
    <ligand>
        <name>Ca(2+)</name>
        <dbReference type="ChEBI" id="CHEBI:29108"/>
    </ligand>
</feature>
<dbReference type="SUPFAM" id="SSF81296">
    <property type="entry name" value="E set domains"/>
    <property type="match status" value="1"/>
</dbReference>
<dbReference type="InterPro" id="IPR023608">
    <property type="entry name" value="Transglutaminase_animal"/>
</dbReference>
<feature type="binding site" evidence="3">
    <location>
        <position position="452"/>
    </location>
    <ligand>
        <name>Ca(2+)</name>
        <dbReference type="ChEBI" id="CHEBI:29108"/>
    </ligand>
</feature>
<dbReference type="InterPro" id="IPR014756">
    <property type="entry name" value="Ig_E-set"/>
</dbReference>
<keyword evidence="3" id="KW-0106">Calcium</keyword>
<dbReference type="EMBL" id="JAPXFL010000005">
    <property type="protein sequence ID" value="KAK9506649.1"/>
    <property type="molecule type" value="Genomic_DNA"/>
</dbReference>
<dbReference type="InterPro" id="IPR013783">
    <property type="entry name" value="Ig-like_fold"/>
</dbReference>
<dbReference type="Pfam" id="PF01841">
    <property type="entry name" value="Transglut_core"/>
    <property type="match status" value="1"/>
</dbReference>
<dbReference type="PIRSF" id="PIRSF000459">
    <property type="entry name" value="TGM_EBP42"/>
    <property type="match status" value="1"/>
</dbReference>